<dbReference type="PANTHER" id="PTHR48057:SF29">
    <property type="entry name" value="OS02G0609900 PROTEIN"/>
    <property type="match status" value="1"/>
</dbReference>
<dbReference type="PANTHER" id="PTHR48057">
    <property type="entry name" value="LEUCINE-RICH REPEAT SERINE/THREONINE-PROTEIN KINASE 1"/>
    <property type="match status" value="1"/>
</dbReference>
<evidence type="ECO:0000313" key="2">
    <source>
        <dbReference type="EMBL" id="KHD07047.1"/>
    </source>
</evidence>
<dbReference type="InterPro" id="IPR032675">
    <property type="entry name" value="LRR_dom_sf"/>
</dbReference>
<name>A0A0A6P9M0_9GAMM</name>
<keyword evidence="1" id="KW-0732">Signal</keyword>
<proteinExistence type="predicted"/>
<reference evidence="2 3" key="1">
    <citation type="journal article" date="2016" name="Front. Microbiol.">
        <title>Single-Cell (Meta-)Genomics of a Dimorphic Candidatus Thiomargarita nelsonii Reveals Genomic Plasticity.</title>
        <authorList>
            <person name="Flood B.E."/>
            <person name="Fliss P."/>
            <person name="Jones D.S."/>
            <person name="Dick G.J."/>
            <person name="Jain S."/>
            <person name="Kaster A.K."/>
            <person name="Winkel M."/>
            <person name="Mussmann M."/>
            <person name="Bailey J."/>
        </authorList>
    </citation>
    <scope>NUCLEOTIDE SEQUENCE [LARGE SCALE GENOMIC DNA]</scope>
    <source>
        <strain evidence="2">Hydrate Ridge</strain>
    </source>
</reference>
<evidence type="ECO:0000256" key="1">
    <source>
        <dbReference type="SAM" id="SignalP"/>
    </source>
</evidence>
<feature type="chain" id="PRO_5007387883" description="Leucine-rich repeat domain-containing protein" evidence="1">
    <location>
        <begin position="26"/>
        <end position="325"/>
    </location>
</feature>
<dbReference type="AlphaFoldDB" id="A0A0A6P9M0"/>
<evidence type="ECO:0000313" key="3">
    <source>
        <dbReference type="Proteomes" id="UP000030428"/>
    </source>
</evidence>
<dbReference type="Gene3D" id="3.80.10.10">
    <property type="entry name" value="Ribonuclease Inhibitor"/>
    <property type="match status" value="2"/>
</dbReference>
<dbReference type="PROSITE" id="PS51450">
    <property type="entry name" value="LRR"/>
    <property type="match status" value="2"/>
</dbReference>
<feature type="signal peptide" evidence="1">
    <location>
        <begin position="1"/>
        <end position="25"/>
    </location>
</feature>
<protein>
    <recommendedName>
        <fullName evidence="4">Leucine-rich repeat domain-containing protein</fullName>
    </recommendedName>
</protein>
<dbReference type="InterPro" id="IPR052595">
    <property type="entry name" value="LRRC69/RLP"/>
</dbReference>
<keyword evidence="3" id="KW-1185">Reference proteome</keyword>
<dbReference type="Pfam" id="PF13855">
    <property type="entry name" value="LRR_8"/>
    <property type="match status" value="1"/>
</dbReference>
<dbReference type="EMBL" id="JSZA02000129">
    <property type="protein sequence ID" value="KHD07047.1"/>
    <property type="molecule type" value="Genomic_DNA"/>
</dbReference>
<dbReference type="SUPFAM" id="SSF52047">
    <property type="entry name" value="RNI-like"/>
    <property type="match status" value="1"/>
</dbReference>
<dbReference type="Proteomes" id="UP000030428">
    <property type="component" value="Unassembled WGS sequence"/>
</dbReference>
<gene>
    <name evidence="2" type="ORF">PN36_24570</name>
</gene>
<dbReference type="InterPro" id="IPR001611">
    <property type="entry name" value="Leu-rich_rpt"/>
</dbReference>
<accession>A0A0A6P9M0</accession>
<evidence type="ECO:0008006" key="4">
    <source>
        <dbReference type="Google" id="ProtNLM"/>
    </source>
</evidence>
<sequence length="325" mass="37294">MQCFQKSQLMSSIALLMIWGTIAHAQLPEQFNRPKWVKTALQFTDQKLILEDRCDGAEQLSRQEIDTMYRYKVKIAFKGERQASQISRDINPSCLHQAVFLDLSHLDLVYLPDWLTKFTQLRKLDISYNQLSPAVLSTSLGKLSTLEVLDVSHNPLFKETCWMSVWCSIKPTMPAIWQHLNGLRVLNLSHTGGDAENYGDLSHLKKLYQLDLNHNRLSNIAEFKLNKFNKLVFLDLSHNRLEEIDFVQLSPGLQILDLSHNELGHLTFAPLADLFHLNLKANRQITFDIEFEDPFTLPALGNIEFDGALPEGLIKKLDSWLPLVI</sequence>
<dbReference type="PRINTS" id="PR00019">
    <property type="entry name" value="LEURICHRPT"/>
</dbReference>
<comment type="caution">
    <text evidence="2">The sequence shown here is derived from an EMBL/GenBank/DDBJ whole genome shotgun (WGS) entry which is preliminary data.</text>
</comment>
<organism evidence="2 3">
    <name type="scientific">Candidatus Thiomargarita nelsonii</name>
    <dbReference type="NCBI Taxonomy" id="1003181"/>
    <lineage>
        <taxon>Bacteria</taxon>
        <taxon>Pseudomonadati</taxon>
        <taxon>Pseudomonadota</taxon>
        <taxon>Gammaproteobacteria</taxon>
        <taxon>Thiotrichales</taxon>
        <taxon>Thiotrichaceae</taxon>
        <taxon>Thiomargarita</taxon>
    </lineage>
</organism>